<dbReference type="InterPro" id="IPR032806">
    <property type="entry name" value="YbfD_N"/>
</dbReference>
<name>A0ABW2E2W6_9ACTN</name>
<protein>
    <submittedName>
        <fullName evidence="3">Transposase family protein</fullName>
    </submittedName>
</protein>
<organism evidence="3 4">
    <name type="scientific">Streptomyces viridiviolaceus</name>
    <dbReference type="NCBI Taxonomy" id="68282"/>
    <lineage>
        <taxon>Bacteria</taxon>
        <taxon>Bacillati</taxon>
        <taxon>Actinomycetota</taxon>
        <taxon>Actinomycetes</taxon>
        <taxon>Kitasatosporales</taxon>
        <taxon>Streptomycetaceae</taxon>
        <taxon>Streptomyces</taxon>
    </lineage>
</organism>
<comment type="caution">
    <text evidence="3">The sequence shown here is derived from an EMBL/GenBank/DDBJ whole genome shotgun (WGS) entry which is preliminary data.</text>
</comment>
<evidence type="ECO:0000313" key="3">
    <source>
        <dbReference type="EMBL" id="MFC7014349.1"/>
    </source>
</evidence>
<evidence type="ECO:0000256" key="1">
    <source>
        <dbReference type="SAM" id="Phobius"/>
    </source>
</evidence>
<keyword evidence="1" id="KW-0472">Membrane</keyword>
<evidence type="ECO:0000259" key="2">
    <source>
        <dbReference type="Pfam" id="PF13808"/>
    </source>
</evidence>
<accession>A0ABW2E2W6</accession>
<dbReference type="RefSeq" id="WP_229881751.1">
    <property type="nucleotide sequence ID" value="NZ_BMWA01000047.1"/>
</dbReference>
<gene>
    <name evidence="3" type="ORF">ACFQMH_22010</name>
</gene>
<keyword evidence="4" id="KW-1185">Reference proteome</keyword>
<keyword evidence="1" id="KW-1133">Transmembrane helix</keyword>
<feature type="domain" description="H repeat-associated protein N-terminal" evidence="2">
    <location>
        <begin position="10"/>
        <end position="59"/>
    </location>
</feature>
<sequence length="68" mass="7173">MAEEVPGLLERLAEVPDPRDPRGVRHALVVVLALTACAVLAGATSLLAVGEWIAGPRSWNALAYGLIR</sequence>
<keyword evidence="1" id="KW-0812">Transmembrane</keyword>
<reference evidence="4" key="1">
    <citation type="journal article" date="2019" name="Int. J. Syst. Evol. Microbiol.">
        <title>The Global Catalogue of Microorganisms (GCM) 10K type strain sequencing project: providing services to taxonomists for standard genome sequencing and annotation.</title>
        <authorList>
            <consortium name="The Broad Institute Genomics Platform"/>
            <consortium name="The Broad Institute Genome Sequencing Center for Infectious Disease"/>
            <person name="Wu L."/>
            <person name="Ma J."/>
        </authorList>
    </citation>
    <scope>NUCLEOTIDE SEQUENCE [LARGE SCALE GENOMIC DNA]</scope>
    <source>
        <strain evidence="4">JCM 4855</strain>
    </source>
</reference>
<dbReference type="Pfam" id="PF13808">
    <property type="entry name" value="DDE_Tnp_1_assoc"/>
    <property type="match status" value="1"/>
</dbReference>
<dbReference type="EMBL" id="JBHSYM010000048">
    <property type="protein sequence ID" value="MFC7014349.1"/>
    <property type="molecule type" value="Genomic_DNA"/>
</dbReference>
<feature type="transmembrane region" description="Helical" evidence="1">
    <location>
        <begin position="27"/>
        <end position="49"/>
    </location>
</feature>
<evidence type="ECO:0000313" key="4">
    <source>
        <dbReference type="Proteomes" id="UP001596409"/>
    </source>
</evidence>
<dbReference type="Proteomes" id="UP001596409">
    <property type="component" value="Unassembled WGS sequence"/>
</dbReference>
<proteinExistence type="predicted"/>